<proteinExistence type="predicted"/>
<feature type="region of interest" description="Disordered" evidence="1">
    <location>
        <begin position="52"/>
        <end position="89"/>
    </location>
</feature>
<dbReference type="AlphaFoldDB" id="A0A183MJI7"/>
<dbReference type="Proteomes" id="UP000277204">
    <property type="component" value="Unassembled WGS sequence"/>
</dbReference>
<dbReference type="EMBL" id="UZAI01017087">
    <property type="protein sequence ID" value="VDP20305.1"/>
    <property type="molecule type" value="Genomic_DNA"/>
</dbReference>
<feature type="compositionally biased region" description="Low complexity" evidence="1">
    <location>
        <begin position="52"/>
        <end position="75"/>
    </location>
</feature>
<evidence type="ECO:0000313" key="3">
    <source>
        <dbReference type="Proteomes" id="UP000277204"/>
    </source>
</evidence>
<protein>
    <submittedName>
        <fullName evidence="2">Uncharacterized protein</fullName>
    </submittedName>
</protein>
<keyword evidence="3" id="KW-1185">Reference proteome</keyword>
<name>A0A183MJI7_9TREM</name>
<evidence type="ECO:0000313" key="2">
    <source>
        <dbReference type="EMBL" id="VDP20305.1"/>
    </source>
</evidence>
<accession>A0A183MJI7</accession>
<reference evidence="2 3" key="1">
    <citation type="submission" date="2018-11" db="EMBL/GenBank/DDBJ databases">
        <authorList>
            <consortium name="Pathogen Informatics"/>
        </authorList>
    </citation>
    <scope>NUCLEOTIDE SEQUENCE [LARGE SCALE GENOMIC DNA]</scope>
    <source>
        <strain evidence="2 3">Zambia</strain>
    </source>
</reference>
<sequence length="89" mass="9737">MVAGDQQQVHTPFVPSGYRRTYAPLILNEVFTTPLGLYTFEYIFNTISILKPSSLSSSSSSSSPSSTSSSSSSSLKEYHSRKSTILSYD</sequence>
<gene>
    <name evidence="2" type="ORF">SMRZ_LOCUS16212</name>
</gene>
<evidence type="ECO:0000256" key="1">
    <source>
        <dbReference type="SAM" id="MobiDB-lite"/>
    </source>
</evidence>
<organism evidence="2 3">
    <name type="scientific">Schistosoma margrebowiei</name>
    <dbReference type="NCBI Taxonomy" id="48269"/>
    <lineage>
        <taxon>Eukaryota</taxon>
        <taxon>Metazoa</taxon>
        <taxon>Spiralia</taxon>
        <taxon>Lophotrochozoa</taxon>
        <taxon>Platyhelminthes</taxon>
        <taxon>Trematoda</taxon>
        <taxon>Digenea</taxon>
        <taxon>Strigeidida</taxon>
        <taxon>Schistosomatoidea</taxon>
        <taxon>Schistosomatidae</taxon>
        <taxon>Schistosoma</taxon>
    </lineage>
</organism>